<dbReference type="GO" id="GO:0008168">
    <property type="term" value="F:methyltransferase activity"/>
    <property type="evidence" value="ECO:0007669"/>
    <property type="project" value="UniProtKB-KW"/>
</dbReference>
<dbReference type="NCBIfam" id="TIGR00104">
    <property type="entry name" value="tRNA_TsaA"/>
    <property type="match status" value="1"/>
</dbReference>
<dbReference type="InterPro" id="IPR040372">
    <property type="entry name" value="YaeB-like"/>
</dbReference>
<keyword evidence="4" id="KW-0489">Methyltransferase</keyword>
<dbReference type="AlphaFoldDB" id="A0A1G5HYC0"/>
<keyword evidence="5" id="KW-1185">Reference proteome</keyword>
<dbReference type="Proteomes" id="UP000198870">
    <property type="component" value="Unassembled WGS sequence"/>
</dbReference>
<dbReference type="STRING" id="419481.SAMN05216233_11679"/>
<dbReference type="EMBL" id="FMUX01000016">
    <property type="protein sequence ID" value="SCY68691.1"/>
    <property type="molecule type" value="Genomic_DNA"/>
</dbReference>
<evidence type="ECO:0000313" key="4">
    <source>
        <dbReference type="EMBL" id="SCY68691.1"/>
    </source>
</evidence>
<accession>A0A1G5HYC0</accession>
<keyword evidence="1" id="KW-0949">S-adenosyl-L-methionine</keyword>
<dbReference type="PANTHER" id="PTHR12818">
    <property type="entry name" value="TRNA (ADENINE(37)-N6)-METHYLTRANSFERASE"/>
    <property type="match status" value="1"/>
</dbReference>
<keyword evidence="4" id="KW-0808">Transferase</keyword>
<name>A0A1G5HYC0_9BACT</name>
<organism evidence="4 5">
    <name type="scientific">Desulfoluna spongiiphila</name>
    <dbReference type="NCBI Taxonomy" id="419481"/>
    <lineage>
        <taxon>Bacteria</taxon>
        <taxon>Pseudomonadati</taxon>
        <taxon>Thermodesulfobacteriota</taxon>
        <taxon>Desulfobacteria</taxon>
        <taxon>Desulfobacterales</taxon>
        <taxon>Desulfolunaceae</taxon>
        <taxon>Desulfoluna</taxon>
    </lineage>
</organism>
<sequence>MPTETSATRDMYLTPVGVIRSSLSNPELKAGVDGIELKKGDEDVRARVKKIADLVSELVIDDRFDGILEGVEEFSHVLVLYWPHLIPDESRSVLQVHPMGRKDFPLKGVFSTCSPARPNPVLVTAVRLLSREGNVLKVQGLEAVDGSPIIDIKPYMTHYYRPEGVEMAGWMQRALEEVEG</sequence>
<dbReference type="PANTHER" id="PTHR12818:SF0">
    <property type="entry name" value="TRNA (ADENINE(37)-N6)-METHYLTRANSFERASE"/>
    <property type="match status" value="1"/>
</dbReference>
<evidence type="ECO:0000256" key="2">
    <source>
        <dbReference type="ARBA" id="ARBA00033753"/>
    </source>
</evidence>
<dbReference type="InterPro" id="IPR036414">
    <property type="entry name" value="YaeB_N_sf"/>
</dbReference>
<dbReference type="SUPFAM" id="SSF118196">
    <property type="entry name" value="YaeB-like"/>
    <property type="match status" value="1"/>
</dbReference>
<dbReference type="RefSeq" id="WP_254782085.1">
    <property type="nucleotide sequence ID" value="NZ_FMUX01000016.1"/>
</dbReference>
<dbReference type="PROSITE" id="PS51668">
    <property type="entry name" value="TSAA_2"/>
    <property type="match status" value="1"/>
</dbReference>
<evidence type="ECO:0000259" key="3">
    <source>
        <dbReference type="PROSITE" id="PS51668"/>
    </source>
</evidence>
<reference evidence="4 5" key="1">
    <citation type="submission" date="2016-10" db="EMBL/GenBank/DDBJ databases">
        <authorList>
            <person name="de Groot N.N."/>
        </authorList>
    </citation>
    <scope>NUCLEOTIDE SEQUENCE [LARGE SCALE GENOMIC DNA]</scope>
    <source>
        <strain evidence="4 5">AA1</strain>
    </source>
</reference>
<dbReference type="CDD" id="cd09281">
    <property type="entry name" value="UPF0066"/>
    <property type="match status" value="1"/>
</dbReference>
<dbReference type="Pfam" id="PF01980">
    <property type="entry name" value="TrmO_N"/>
    <property type="match status" value="1"/>
</dbReference>
<gene>
    <name evidence="4" type="ORF">SAMN05216233_11679</name>
</gene>
<dbReference type="InterPro" id="IPR023370">
    <property type="entry name" value="TrmO-like_N"/>
</dbReference>
<dbReference type="GO" id="GO:0032259">
    <property type="term" value="P:methylation"/>
    <property type="evidence" value="ECO:0007669"/>
    <property type="project" value="UniProtKB-KW"/>
</dbReference>
<dbReference type="Gene3D" id="2.40.30.70">
    <property type="entry name" value="YaeB-like"/>
    <property type="match status" value="1"/>
</dbReference>
<evidence type="ECO:0000313" key="5">
    <source>
        <dbReference type="Proteomes" id="UP000198870"/>
    </source>
</evidence>
<dbReference type="InterPro" id="IPR036413">
    <property type="entry name" value="YaeB-like_sf"/>
</dbReference>
<evidence type="ECO:0000256" key="1">
    <source>
        <dbReference type="ARBA" id="ARBA00022691"/>
    </source>
</evidence>
<proteinExistence type="inferred from homology"/>
<protein>
    <submittedName>
        <fullName evidence="4">tRNA-Thr(GGU) m(6)t(6)A37 methyltransferase TsaA</fullName>
    </submittedName>
</protein>
<feature type="domain" description="TsaA-like" evidence="3">
    <location>
        <begin position="13"/>
        <end position="164"/>
    </location>
</feature>
<comment type="similarity">
    <text evidence="2">Belongs to the tRNA methyltransferase O family.</text>
</comment>